<feature type="transmembrane region" description="Helical" evidence="8">
    <location>
        <begin position="306"/>
        <end position="328"/>
    </location>
</feature>
<accession>A0ABS5U8K9</accession>
<sequence length="667" mass="70983">MTGPGEVVPNLALLIAAIILQACSTLPLLFRRSALSQKISASLMVLASMIGTTGAVRSLTDPAAHSLLLDWSLPFGPAEIGIDPLSALFLLPIFIITGCSALYGVGYWPAQKHPHTVTRLTFFLGLLAASLTTVVMARNAILFLIAWEMMALGSFFSLTTDDKHEEVRDAGILYLITTHLGTLVLFALFSLLSINGSFLFPAAASLSALHPLANAIFITALIGFGVKAGMMPLHVWLPSAHASAPSHISAIMSGVVLKMGIYGMVRVFSFFAQVPLWWGATILVLGMISGVVGVAFALGQHDLKRLLAYHSIENIGIILMGMGVALIGQATGSQAMMLLGMAGCLLHVLNHALFKALLFLGAGSVIHAVGTREIDLMGGVGRRLPLTASLFLAGSVAICGLPPLNGFVSEIMVYLGCFRGVAFSNGSAVGLTALAVPALALVGGLAVACFVKVYGTVFLGIPRTEEHSGGHEAPGNMLVPMGVLAGFCAVIGLAPWLVAPLLAGAVAGWHPSLANSTAALTSLVPFNWISLLSTSLTLCILVGTWVIVRRTSGNEHSTAPTWGCGYLRPTPRMQYTATSFAEMLVKYFRDLLRPQEYSPEITGIFPAPTRYSSHITEVVLEGLYLPFLEYLYRKTAPFRRLQHGRLHLYILYILVTLVVLLVVTVNS</sequence>
<evidence type="ECO:0000256" key="6">
    <source>
        <dbReference type="ARBA" id="ARBA00023136"/>
    </source>
</evidence>
<dbReference type="PANTHER" id="PTHR42682:SF3">
    <property type="entry name" value="FORMATE HYDROGENLYASE SUBUNIT 3-RELATED"/>
    <property type="match status" value="1"/>
</dbReference>
<protein>
    <submittedName>
        <fullName evidence="10">Hydrogenase</fullName>
    </submittedName>
</protein>
<feature type="transmembrane region" description="Helical" evidence="8">
    <location>
        <begin position="348"/>
        <end position="369"/>
    </location>
</feature>
<feature type="transmembrane region" description="Helical" evidence="8">
    <location>
        <begin position="646"/>
        <end position="665"/>
    </location>
</feature>
<dbReference type="Pfam" id="PF00361">
    <property type="entry name" value="Proton_antipo_M"/>
    <property type="match status" value="1"/>
</dbReference>
<keyword evidence="11" id="KW-1185">Reference proteome</keyword>
<evidence type="ECO:0000256" key="3">
    <source>
        <dbReference type="ARBA" id="ARBA00022692"/>
    </source>
</evidence>
<evidence type="ECO:0000313" key="11">
    <source>
        <dbReference type="Proteomes" id="UP000784128"/>
    </source>
</evidence>
<feature type="transmembrane region" description="Helical" evidence="8">
    <location>
        <begin position="172"/>
        <end position="192"/>
    </location>
</feature>
<feature type="transmembrane region" description="Helical" evidence="8">
    <location>
        <begin position="12"/>
        <end position="30"/>
    </location>
</feature>
<dbReference type="EMBL" id="JAHDYS010000007">
    <property type="protein sequence ID" value="MBT1072022.1"/>
    <property type="molecule type" value="Genomic_DNA"/>
</dbReference>
<dbReference type="InterPro" id="IPR003918">
    <property type="entry name" value="NADH_UbQ_OxRdtase"/>
</dbReference>
<keyword evidence="2" id="KW-1003">Cell membrane</keyword>
<feature type="transmembrane region" description="Helical" evidence="8">
    <location>
        <begin position="248"/>
        <end position="271"/>
    </location>
</feature>
<dbReference type="PANTHER" id="PTHR42682">
    <property type="entry name" value="HYDROGENASE-4 COMPONENT F"/>
    <property type="match status" value="1"/>
</dbReference>
<keyword evidence="4 8" id="KW-1133">Transmembrane helix</keyword>
<reference evidence="10 11" key="1">
    <citation type="submission" date="2021-05" db="EMBL/GenBank/DDBJ databases">
        <title>The draft genome of Geobacter chapellei DSM 13688.</title>
        <authorList>
            <person name="Xu Z."/>
            <person name="Masuda Y."/>
            <person name="Itoh H."/>
            <person name="Senoo K."/>
        </authorList>
    </citation>
    <scope>NUCLEOTIDE SEQUENCE [LARGE SCALE GENOMIC DNA]</scope>
    <source>
        <strain evidence="10 11">DSM 13688</strain>
    </source>
</reference>
<dbReference type="PRINTS" id="PR01437">
    <property type="entry name" value="NUOXDRDTASE4"/>
</dbReference>
<feature type="transmembrane region" description="Helical" evidence="8">
    <location>
        <begin position="212"/>
        <end position="236"/>
    </location>
</feature>
<dbReference type="Proteomes" id="UP000784128">
    <property type="component" value="Unassembled WGS sequence"/>
</dbReference>
<feature type="transmembrane region" description="Helical" evidence="8">
    <location>
        <begin position="435"/>
        <end position="461"/>
    </location>
</feature>
<keyword evidence="6 8" id="KW-0472">Membrane</keyword>
<feature type="transmembrane region" description="Helical" evidence="8">
    <location>
        <begin position="277"/>
        <end position="299"/>
    </location>
</feature>
<dbReference type="InterPro" id="IPR001750">
    <property type="entry name" value="ND/Mrp_TM"/>
</dbReference>
<name>A0ABS5U8K9_9BACT</name>
<keyword evidence="5" id="KW-0560">Oxidoreductase</keyword>
<feature type="transmembrane region" description="Helical" evidence="8">
    <location>
        <begin position="141"/>
        <end position="160"/>
    </location>
</feature>
<evidence type="ECO:0000256" key="5">
    <source>
        <dbReference type="ARBA" id="ARBA00023002"/>
    </source>
</evidence>
<feature type="domain" description="NADH:quinone oxidoreductase/Mrp antiporter transmembrane" evidence="9">
    <location>
        <begin position="137"/>
        <end position="418"/>
    </location>
</feature>
<evidence type="ECO:0000313" key="10">
    <source>
        <dbReference type="EMBL" id="MBT1072022.1"/>
    </source>
</evidence>
<feature type="transmembrane region" description="Helical" evidence="8">
    <location>
        <begin position="482"/>
        <end position="506"/>
    </location>
</feature>
<evidence type="ECO:0000256" key="8">
    <source>
        <dbReference type="SAM" id="Phobius"/>
    </source>
</evidence>
<keyword evidence="3 7" id="KW-0812">Transmembrane</keyword>
<dbReference type="InterPro" id="IPR052175">
    <property type="entry name" value="ComplexI-like_HydComp"/>
</dbReference>
<evidence type="ECO:0000256" key="1">
    <source>
        <dbReference type="ARBA" id="ARBA00004651"/>
    </source>
</evidence>
<comment type="caution">
    <text evidence="10">The sequence shown here is derived from an EMBL/GenBank/DDBJ whole genome shotgun (WGS) entry which is preliminary data.</text>
</comment>
<dbReference type="RefSeq" id="WP_214298452.1">
    <property type="nucleotide sequence ID" value="NZ_JAHDYS010000007.1"/>
</dbReference>
<proteinExistence type="predicted"/>
<gene>
    <name evidence="10" type="ORF">KJB30_09520</name>
</gene>
<feature type="transmembrane region" description="Helical" evidence="8">
    <location>
        <begin position="80"/>
        <end position="105"/>
    </location>
</feature>
<evidence type="ECO:0000256" key="7">
    <source>
        <dbReference type="RuleBase" id="RU000320"/>
    </source>
</evidence>
<evidence type="ECO:0000259" key="9">
    <source>
        <dbReference type="Pfam" id="PF00361"/>
    </source>
</evidence>
<organism evidence="10 11">
    <name type="scientific">Pelotalea chapellei</name>
    <dbReference type="NCBI Taxonomy" id="44671"/>
    <lineage>
        <taxon>Bacteria</taxon>
        <taxon>Pseudomonadati</taxon>
        <taxon>Thermodesulfobacteriota</taxon>
        <taxon>Desulfuromonadia</taxon>
        <taxon>Geobacterales</taxon>
        <taxon>Geobacteraceae</taxon>
        <taxon>Pelotalea</taxon>
    </lineage>
</organism>
<feature type="transmembrane region" description="Helical" evidence="8">
    <location>
        <begin position="390"/>
        <end position="415"/>
    </location>
</feature>
<feature type="transmembrane region" description="Helical" evidence="8">
    <location>
        <begin position="117"/>
        <end position="135"/>
    </location>
</feature>
<comment type="subcellular location">
    <subcellularLocation>
        <location evidence="1">Cell membrane</location>
        <topology evidence="1">Multi-pass membrane protein</topology>
    </subcellularLocation>
    <subcellularLocation>
        <location evidence="7">Membrane</location>
        <topology evidence="7">Multi-pass membrane protein</topology>
    </subcellularLocation>
</comment>
<feature type="transmembrane region" description="Helical" evidence="8">
    <location>
        <begin position="526"/>
        <end position="548"/>
    </location>
</feature>
<evidence type="ECO:0000256" key="4">
    <source>
        <dbReference type="ARBA" id="ARBA00022989"/>
    </source>
</evidence>
<evidence type="ECO:0000256" key="2">
    <source>
        <dbReference type="ARBA" id="ARBA00022475"/>
    </source>
</evidence>